<accession>A0A6A5Z009</accession>
<evidence type="ECO:0000313" key="3">
    <source>
        <dbReference type="Proteomes" id="UP000799770"/>
    </source>
</evidence>
<dbReference type="InterPro" id="IPR001810">
    <property type="entry name" value="F-box_dom"/>
</dbReference>
<evidence type="ECO:0000259" key="1">
    <source>
        <dbReference type="PROSITE" id="PS50181"/>
    </source>
</evidence>
<evidence type="ECO:0000313" key="2">
    <source>
        <dbReference type="EMBL" id="KAF2112769.1"/>
    </source>
</evidence>
<name>A0A6A5Z009_9PLEO</name>
<dbReference type="Gene3D" id="3.80.10.10">
    <property type="entry name" value="Ribonuclease Inhibitor"/>
    <property type="match status" value="1"/>
</dbReference>
<dbReference type="EMBL" id="ML977330">
    <property type="protein sequence ID" value="KAF2112769.1"/>
    <property type="molecule type" value="Genomic_DNA"/>
</dbReference>
<dbReference type="PROSITE" id="PS50181">
    <property type="entry name" value="FBOX"/>
    <property type="match status" value="1"/>
</dbReference>
<dbReference type="Pfam" id="PF12937">
    <property type="entry name" value="F-box-like"/>
    <property type="match status" value="1"/>
</dbReference>
<protein>
    <recommendedName>
        <fullName evidence="1">F-box domain-containing protein</fullName>
    </recommendedName>
</protein>
<dbReference type="InterPro" id="IPR032675">
    <property type="entry name" value="LRR_dom_sf"/>
</dbReference>
<gene>
    <name evidence="2" type="ORF">BDV96DRAFT_157107</name>
</gene>
<organism evidence="2 3">
    <name type="scientific">Lophiotrema nucula</name>
    <dbReference type="NCBI Taxonomy" id="690887"/>
    <lineage>
        <taxon>Eukaryota</taxon>
        <taxon>Fungi</taxon>
        <taxon>Dikarya</taxon>
        <taxon>Ascomycota</taxon>
        <taxon>Pezizomycotina</taxon>
        <taxon>Dothideomycetes</taxon>
        <taxon>Pleosporomycetidae</taxon>
        <taxon>Pleosporales</taxon>
        <taxon>Lophiotremataceae</taxon>
        <taxon>Lophiotrema</taxon>
    </lineage>
</organism>
<keyword evidence="3" id="KW-1185">Reference proteome</keyword>
<sequence length="435" mass="49626">MAVINDLPNELLFMVVSYIDVDPERLANLKSLCQVSSRFRALSEASLYRSYEWKRGRPSIRSFARTLLDRPDLPHYTRAVDFELPNQFQKRQDGPPSHLIKDELKRFGNTIDQLGLPSHIRSHWKRLLLIDEENAFAGLTVLLASQKLEELRLTYNQGGVAFIPWALDTMQFSMQQAPTANDNAFLMLHSMRLASSDKWCGAIKMRELSHIFRLPVLRHLEVAGCLEMTLGHGRPSDREWADLHSPLETLSFRESALTAHALSIILRSCKALRSFRLEIDRLGPGYHDFDQTILDEGLSYQADSLEDLCVDFHDIETAVTWALDGQGFEAPALESLGRFTQLRTVTLPPNAILPQDRNAPQSLGSLLPKCLETFELSNALLNHDLHFGQLWEFALYDLDSFPAVKCIYLHSSERLHPDWSRLKELLALRKVELVV</sequence>
<reference evidence="2" key="1">
    <citation type="journal article" date="2020" name="Stud. Mycol.">
        <title>101 Dothideomycetes genomes: a test case for predicting lifestyles and emergence of pathogens.</title>
        <authorList>
            <person name="Haridas S."/>
            <person name="Albert R."/>
            <person name="Binder M."/>
            <person name="Bloem J."/>
            <person name="Labutti K."/>
            <person name="Salamov A."/>
            <person name="Andreopoulos B."/>
            <person name="Baker S."/>
            <person name="Barry K."/>
            <person name="Bills G."/>
            <person name="Bluhm B."/>
            <person name="Cannon C."/>
            <person name="Castanera R."/>
            <person name="Culley D."/>
            <person name="Daum C."/>
            <person name="Ezra D."/>
            <person name="Gonzalez J."/>
            <person name="Henrissat B."/>
            <person name="Kuo A."/>
            <person name="Liang C."/>
            <person name="Lipzen A."/>
            <person name="Lutzoni F."/>
            <person name="Magnuson J."/>
            <person name="Mondo S."/>
            <person name="Nolan M."/>
            <person name="Ohm R."/>
            <person name="Pangilinan J."/>
            <person name="Park H.-J."/>
            <person name="Ramirez L."/>
            <person name="Alfaro M."/>
            <person name="Sun H."/>
            <person name="Tritt A."/>
            <person name="Yoshinaga Y."/>
            <person name="Zwiers L.-H."/>
            <person name="Turgeon B."/>
            <person name="Goodwin S."/>
            <person name="Spatafora J."/>
            <person name="Crous P."/>
            <person name="Grigoriev I."/>
        </authorList>
    </citation>
    <scope>NUCLEOTIDE SEQUENCE</scope>
    <source>
        <strain evidence="2">CBS 627.86</strain>
    </source>
</reference>
<dbReference type="SUPFAM" id="SSF52047">
    <property type="entry name" value="RNI-like"/>
    <property type="match status" value="1"/>
</dbReference>
<dbReference type="AlphaFoldDB" id="A0A6A5Z009"/>
<dbReference type="Proteomes" id="UP000799770">
    <property type="component" value="Unassembled WGS sequence"/>
</dbReference>
<proteinExistence type="predicted"/>
<feature type="domain" description="F-box" evidence="1">
    <location>
        <begin position="1"/>
        <end position="56"/>
    </location>
</feature>
<dbReference type="OrthoDB" id="3750626at2759"/>